<dbReference type="Proteomes" id="UP000198718">
    <property type="component" value="Unassembled WGS sequence"/>
</dbReference>
<proteinExistence type="predicted"/>
<dbReference type="STRING" id="393762.SAMN05660472_01235"/>
<dbReference type="InterPro" id="IPR021525">
    <property type="entry name" value="DUF3189"/>
</dbReference>
<gene>
    <name evidence="1" type="ORF">SAMN05660472_01235</name>
</gene>
<reference evidence="1 2" key="1">
    <citation type="submission" date="2016-10" db="EMBL/GenBank/DDBJ databases">
        <authorList>
            <person name="de Groot N.N."/>
        </authorList>
    </citation>
    <scope>NUCLEOTIDE SEQUENCE [LARGE SCALE GENOMIC DNA]</scope>
    <source>
        <strain evidence="1 2">DSM 18346</strain>
    </source>
</reference>
<dbReference type="EMBL" id="FNFP01000002">
    <property type="protein sequence ID" value="SDK41425.1"/>
    <property type="molecule type" value="Genomic_DNA"/>
</dbReference>
<sequence>MKIIYTYKKDVYAAYRAAYLHLRLNPSLIPKPINKLKDMNKEVKLYYAGLDEELNEVYIANGGRNITIFNNVIKGVGNIYQEEIKIINFD</sequence>
<name>A0A1G9BR49_9FIRM</name>
<protein>
    <submittedName>
        <fullName evidence="1">Uncharacterized protein</fullName>
    </submittedName>
</protein>
<accession>A0A1G9BR49</accession>
<evidence type="ECO:0000313" key="2">
    <source>
        <dbReference type="Proteomes" id="UP000198718"/>
    </source>
</evidence>
<organism evidence="1 2">
    <name type="scientific">Natronincola ferrireducens</name>
    <dbReference type="NCBI Taxonomy" id="393762"/>
    <lineage>
        <taxon>Bacteria</taxon>
        <taxon>Bacillati</taxon>
        <taxon>Bacillota</taxon>
        <taxon>Clostridia</taxon>
        <taxon>Peptostreptococcales</taxon>
        <taxon>Natronincolaceae</taxon>
        <taxon>Natronincola</taxon>
    </lineage>
</organism>
<dbReference type="Pfam" id="PF11385">
    <property type="entry name" value="DUF3189"/>
    <property type="match status" value="1"/>
</dbReference>
<evidence type="ECO:0000313" key="1">
    <source>
        <dbReference type="EMBL" id="SDK41425.1"/>
    </source>
</evidence>
<dbReference type="RefSeq" id="WP_176762077.1">
    <property type="nucleotide sequence ID" value="NZ_FNFP01000002.1"/>
</dbReference>
<keyword evidence="2" id="KW-1185">Reference proteome</keyword>
<dbReference type="AlphaFoldDB" id="A0A1G9BR49"/>